<keyword evidence="6" id="KW-0805">Transcription regulation</keyword>
<comment type="caution">
    <text evidence="12">The sequence shown here is derived from an EMBL/GenBank/DDBJ whole genome shotgun (WGS) entry which is preliminary data.</text>
</comment>
<dbReference type="PANTHER" id="PTHR45888">
    <property type="entry name" value="HL01030P-RELATED"/>
    <property type="match status" value="1"/>
</dbReference>
<evidence type="ECO:0000259" key="11">
    <source>
        <dbReference type="PROSITE" id="PS50016"/>
    </source>
</evidence>
<feature type="compositionally biased region" description="Basic residues" evidence="10">
    <location>
        <begin position="265"/>
        <end position="275"/>
    </location>
</feature>
<evidence type="ECO:0000256" key="5">
    <source>
        <dbReference type="ARBA" id="ARBA00022833"/>
    </source>
</evidence>
<organism evidence="12 13">
    <name type="scientific">Eumeta variegata</name>
    <name type="common">Bagworm moth</name>
    <name type="synonym">Eumeta japonica</name>
    <dbReference type="NCBI Taxonomy" id="151549"/>
    <lineage>
        <taxon>Eukaryota</taxon>
        <taxon>Metazoa</taxon>
        <taxon>Ecdysozoa</taxon>
        <taxon>Arthropoda</taxon>
        <taxon>Hexapoda</taxon>
        <taxon>Insecta</taxon>
        <taxon>Pterygota</taxon>
        <taxon>Neoptera</taxon>
        <taxon>Endopterygota</taxon>
        <taxon>Lepidoptera</taxon>
        <taxon>Glossata</taxon>
        <taxon>Ditrysia</taxon>
        <taxon>Tineoidea</taxon>
        <taxon>Psychidae</taxon>
        <taxon>Oiketicinae</taxon>
        <taxon>Eumeta</taxon>
    </lineage>
</organism>
<evidence type="ECO:0000256" key="1">
    <source>
        <dbReference type="ARBA" id="ARBA00004123"/>
    </source>
</evidence>
<dbReference type="GO" id="GO:0008270">
    <property type="term" value="F:zinc ion binding"/>
    <property type="evidence" value="ECO:0007669"/>
    <property type="project" value="UniProtKB-KW"/>
</dbReference>
<dbReference type="STRING" id="151549.A0A4C1YBK4"/>
<feature type="compositionally biased region" description="Basic and acidic residues" evidence="10">
    <location>
        <begin position="235"/>
        <end position="247"/>
    </location>
</feature>
<feature type="compositionally biased region" description="Low complexity" evidence="10">
    <location>
        <begin position="606"/>
        <end position="632"/>
    </location>
</feature>
<feature type="compositionally biased region" description="Basic residues" evidence="10">
    <location>
        <begin position="248"/>
        <end position="259"/>
    </location>
</feature>
<feature type="region of interest" description="Disordered" evidence="10">
    <location>
        <begin position="132"/>
        <end position="160"/>
    </location>
</feature>
<keyword evidence="13" id="KW-1185">Reference proteome</keyword>
<dbReference type="Gene3D" id="3.30.40.10">
    <property type="entry name" value="Zinc/RING finger domain, C3HC4 (zinc finger)"/>
    <property type="match status" value="1"/>
</dbReference>
<feature type="compositionally biased region" description="Pro residues" evidence="10">
    <location>
        <begin position="462"/>
        <end position="477"/>
    </location>
</feature>
<dbReference type="PANTHER" id="PTHR45888:SF4">
    <property type="entry name" value="PHD FINGER PROTEIN 10"/>
    <property type="match status" value="1"/>
</dbReference>
<feature type="region of interest" description="Disordered" evidence="10">
    <location>
        <begin position="235"/>
        <end position="278"/>
    </location>
</feature>
<accession>A0A4C1YBK4</accession>
<evidence type="ECO:0000313" key="12">
    <source>
        <dbReference type="EMBL" id="GBP73466.1"/>
    </source>
</evidence>
<keyword evidence="3" id="KW-0677">Repeat</keyword>
<dbReference type="SMART" id="SM00249">
    <property type="entry name" value="PHD"/>
    <property type="match status" value="2"/>
</dbReference>
<dbReference type="InterPro" id="IPR013083">
    <property type="entry name" value="Znf_RING/FYVE/PHD"/>
</dbReference>
<feature type="compositionally biased region" description="Basic and acidic residues" evidence="10">
    <location>
        <begin position="641"/>
        <end position="656"/>
    </location>
</feature>
<protein>
    <submittedName>
        <fullName evidence="12">PHD finger protein 10</fullName>
    </submittedName>
</protein>
<dbReference type="InterPro" id="IPR001965">
    <property type="entry name" value="Znf_PHD"/>
</dbReference>
<evidence type="ECO:0000256" key="9">
    <source>
        <dbReference type="PROSITE-ProRule" id="PRU00146"/>
    </source>
</evidence>
<feature type="region of interest" description="Disordered" evidence="10">
    <location>
        <begin position="454"/>
        <end position="506"/>
    </location>
</feature>
<dbReference type="OrthoDB" id="1903104at2759"/>
<dbReference type="GO" id="GO:0005634">
    <property type="term" value="C:nucleus"/>
    <property type="evidence" value="ECO:0007669"/>
    <property type="project" value="UniProtKB-SubCell"/>
</dbReference>
<evidence type="ECO:0000313" key="13">
    <source>
        <dbReference type="Proteomes" id="UP000299102"/>
    </source>
</evidence>
<keyword evidence="7" id="KW-0804">Transcription</keyword>
<dbReference type="EMBL" id="BGZK01001174">
    <property type="protein sequence ID" value="GBP73466.1"/>
    <property type="molecule type" value="Genomic_DNA"/>
</dbReference>
<evidence type="ECO:0000256" key="3">
    <source>
        <dbReference type="ARBA" id="ARBA00022737"/>
    </source>
</evidence>
<dbReference type="AlphaFoldDB" id="A0A4C1YBK4"/>
<dbReference type="Pfam" id="PF00628">
    <property type="entry name" value="PHD"/>
    <property type="match status" value="1"/>
</dbReference>
<proteinExistence type="predicted"/>
<dbReference type="Proteomes" id="UP000299102">
    <property type="component" value="Unassembled WGS sequence"/>
</dbReference>
<sequence length="806" mass="88962">MQEIDSTNTSTASSDVVEIVPITNSHLEVQEMLINENSNSHEFNEVPEEVSQDPLDIAPSKASTDMSASLITESSITLTHPPMTPQPRKRGRPRKLPVSEGPKTVTLPVPALEERPQRSLRLSRVQPLPTALVKPRGRGRGRGIKRALARSSETTPTSEPLVEKANKFFVNEENEKEVEASDLAMKLPRLTEALEKMPSVCSTPLSSRKDSIESVLFSETPELKVMLESIPKIEDSLLKSPDSETPRGRGRGGRGRGSRGGRILRTPRGRGRRGGGRGAMYMKETMGIYGRVCGPATTTIELFEEETCMMDDNATPAKLELMDEDSQSSIKSSTNDSNKMKKSKFADLFESNKVWTASDVKEYMWPPPNTPSANPQVMMIQEQVAMFLGVKSFKRSYPELKRRAIIGEERDYVLSKEIVTEAFCDLGVTAVDASEVLDIMLSDYPHKYEEYRSYQRRRQLSEPPPAPSEPEPAPPPEKVSEEKPEVKPDTKLPEIKTESIPEKNKQSMQDLAAAAITAASEWNTRLNALRRPACVDLQTMTVHKRRVSGAPLTSPRVQPPAGFYPHALLPGQYQHWFRVYTPEQLSYFPLNTVLEAPPPPVEVKPSETSSESEGDWGSSSSSDESDNEQTSSSKRKKAAKPRSEAGSESRDGEDKCNKCGLREEATKKYSHEKFLACANCNAKVHPSCLELGPDTVRKCRAYAWQCAECKSCGSCARPADDDKMLFCDLCDRGFHIYCVGLSAVPSGRWHCVECSVCKSCGARTPAGLSGAATAADTAEPQWHHQSKRGPGGVKIYSHSLCAPCAR</sequence>
<feature type="compositionally biased region" description="Basic residues" evidence="10">
    <location>
        <begin position="135"/>
        <end position="148"/>
    </location>
</feature>
<keyword evidence="2" id="KW-0479">Metal-binding</keyword>
<dbReference type="InterPro" id="IPR019787">
    <property type="entry name" value="Znf_PHD-finger"/>
</dbReference>
<feature type="region of interest" description="Disordered" evidence="10">
    <location>
        <begin position="598"/>
        <end position="656"/>
    </location>
</feature>
<evidence type="ECO:0000256" key="6">
    <source>
        <dbReference type="ARBA" id="ARBA00023015"/>
    </source>
</evidence>
<evidence type="ECO:0000256" key="8">
    <source>
        <dbReference type="ARBA" id="ARBA00023242"/>
    </source>
</evidence>
<keyword evidence="5" id="KW-0862">Zinc</keyword>
<dbReference type="SUPFAM" id="SSF57903">
    <property type="entry name" value="FYVE/PHD zinc finger"/>
    <property type="match status" value="2"/>
</dbReference>
<feature type="compositionally biased region" description="Basic and acidic residues" evidence="10">
    <location>
        <begin position="478"/>
        <end position="505"/>
    </location>
</feature>
<dbReference type="PROSITE" id="PS50016">
    <property type="entry name" value="ZF_PHD_2"/>
    <property type="match status" value="1"/>
</dbReference>
<comment type="subcellular location">
    <subcellularLocation>
        <location evidence="1">Nucleus</location>
    </subcellularLocation>
</comment>
<dbReference type="CDD" id="cd15529">
    <property type="entry name" value="PHD2_PHF10"/>
    <property type="match status" value="1"/>
</dbReference>
<evidence type="ECO:0000256" key="10">
    <source>
        <dbReference type="SAM" id="MobiDB-lite"/>
    </source>
</evidence>
<keyword evidence="8" id="KW-0539">Nucleus</keyword>
<dbReference type="CDD" id="cd21085">
    <property type="entry name" value="WH_NTD_PHF10"/>
    <property type="match status" value="1"/>
</dbReference>
<name>A0A4C1YBK4_EUMVA</name>
<reference evidence="12 13" key="1">
    <citation type="journal article" date="2019" name="Commun. Biol.">
        <title>The bagworm genome reveals a unique fibroin gene that provides high tensile strength.</title>
        <authorList>
            <person name="Kono N."/>
            <person name="Nakamura H."/>
            <person name="Ohtoshi R."/>
            <person name="Tomita M."/>
            <person name="Numata K."/>
            <person name="Arakawa K."/>
        </authorList>
    </citation>
    <scope>NUCLEOTIDE SEQUENCE [LARGE SCALE GENOMIC DNA]</scope>
</reference>
<evidence type="ECO:0000256" key="7">
    <source>
        <dbReference type="ARBA" id="ARBA00023163"/>
    </source>
</evidence>
<gene>
    <name evidence="12" type="primary">phf10</name>
    <name evidence="12" type="ORF">EVAR_53894_1</name>
</gene>
<evidence type="ECO:0000256" key="2">
    <source>
        <dbReference type="ARBA" id="ARBA00022723"/>
    </source>
</evidence>
<evidence type="ECO:0000256" key="4">
    <source>
        <dbReference type="ARBA" id="ARBA00022771"/>
    </source>
</evidence>
<dbReference type="InterPro" id="IPR011011">
    <property type="entry name" value="Znf_FYVE_PHD"/>
</dbReference>
<feature type="domain" description="PHD-type" evidence="11">
    <location>
        <begin position="706"/>
        <end position="757"/>
    </location>
</feature>
<feature type="region of interest" description="Disordered" evidence="10">
    <location>
        <begin position="75"/>
        <end position="104"/>
    </location>
</feature>
<keyword evidence="4 9" id="KW-0863">Zinc-finger</keyword>